<dbReference type="Pfam" id="PF12833">
    <property type="entry name" value="HTH_18"/>
    <property type="match status" value="1"/>
</dbReference>
<gene>
    <name evidence="5" type="ORF">FHS16_000346</name>
</gene>
<dbReference type="Proteomes" id="UP000518605">
    <property type="component" value="Unassembled WGS sequence"/>
</dbReference>
<dbReference type="PANTHER" id="PTHR43280">
    <property type="entry name" value="ARAC-FAMILY TRANSCRIPTIONAL REGULATOR"/>
    <property type="match status" value="1"/>
</dbReference>
<keyword evidence="1" id="KW-0805">Transcription regulation</keyword>
<keyword evidence="6" id="KW-1185">Reference proteome</keyword>
<dbReference type="InterPro" id="IPR003313">
    <property type="entry name" value="AraC-bd"/>
</dbReference>
<dbReference type="InterPro" id="IPR018060">
    <property type="entry name" value="HTH_AraC"/>
</dbReference>
<reference evidence="5 6" key="1">
    <citation type="submission" date="2020-08" db="EMBL/GenBank/DDBJ databases">
        <title>Genomic Encyclopedia of Type Strains, Phase III (KMG-III): the genomes of soil and plant-associated and newly described type strains.</title>
        <authorList>
            <person name="Whitman W."/>
        </authorList>
    </citation>
    <scope>NUCLEOTIDE SEQUENCE [LARGE SCALE GENOMIC DNA]</scope>
    <source>
        <strain evidence="5 6">CECT 8234</strain>
    </source>
</reference>
<dbReference type="PRINTS" id="PR00032">
    <property type="entry name" value="HTHARAC"/>
</dbReference>
<keyword evidence="3" id="KW-0804">Transcription</keyword>
<protein>
    <submittedName>
        <fullName evidence="5">AraC-like DNA-binding protein</fullName>
    </submittedName>
</protein>
<evidence type="ECO:0000259" key="4">
    <source>
        <dbReference type="PROSITE" id="PS01124"/>
    </source>
</evidence>
<accession>A0A7W5C459</accession>
<dbReference type="GO" id="GO:0003700">
    <property type="term" value="F:DNA-binding transcription factor activity"/>
    <property type="evidence" value="ECO:0007669"/>
    <property type="project" value="InterPro"/>
</dbReference>
<dbReference type="PROSITE" id="PS01124">
    <property type="entry name" value="HTH_ARAC_FAMILY_2"/>
    <property type="match status" value="1"/>
</dbReference>
<dbReference type="SUPFAM" id="SSF46689">
    <property type="entry name" value="Homeodomain-like"/>
    <property type="match status" value="2"/>
</dbReference>
<evidence type="ECO:0000313" key="6">
    <source>
        <dbReference type="Proteomes" id="UP000518605"/>
    </source>
</evidence>
<sequence>MMRRNEQHALSDLLQSLQLQLIIAHKTQVSMNWAETDSTPEYNKLYYICEGEGWIRIGNVDYYPKPGQLFLTPAHTRISFSARNNRPYLKYWCHFSILAGPFDLFQWIGVPLCLDIDDHSRMTALFQELIAWHEQPTIVARLREKAILLEIVSRYLESVPIQVLQHRSEEMSRLNIIQQFVDSRLHLNISIDQMAEALHLHPNYFSAYFKKHFGIPPLKYVNRKRTERAKLLLTTTSLSVKDIADQCGFKETNHFTKFFRKETSLSPTEYRSAYSPSAPISSLPLL</sequence>
<evidence type="ECO:0000313" key="5">
    <source>
        <dbReference type="EMBL" id="MBB3150314.1"/>
    </source>
</evidence>
<keyword evidence="2 5" id="KW-0238">DNA-binding</keyword>
<evidence type="ECO:0000256" key="3">
    <source>
        <dbReference type="ARBA" id="ARBA00023163"/>
    </source>
</evidence>
<name>A0A7W5C459_9BACL</name>
<dbReference type="GO" id="GO:0043565">
    <property type="term" value="F:sequence-specific DNA binding"/>
    <property type="evidence" value="ECO:0007669"/>
    <property type="project" value="InterPro"/>
</dbReference>
<evidence type="ECO:0000256" key="1">
    <source>
        <dbReference type="ARBA" id="ARBA00023015"/>
    </source>
</evidence>
<comment type="caution">
    <text evidence="5">The sequence shown here is derived from an EMBL/GenBank/DDBJ whole genome shotgun (WGS) entry which is preliminary data.</text>
</comment>
<dbReference type="InterPro" id="IPR009057">
    <property type="entry name" value="Homeodomain-like_sf"/>
</dbReference>
<dbReference type="SMART" id="SM00342">
    <property type="entry name" value="HTH_ARAC"/>
    <property type="match status" value="1"/>
</dbReference>
<dbReference type="RefSeq" id="WP_183557989.1">
    <property type="nucleotide sequence ID" value="NZ_CBCSLB010000001.1"/>
</dbReference>
<dbReference type="Gene3D" id="1.10.10.60">
    <property type="entry name" value="Homeodomain-like"/>
    <property type="match status" value="2"/>
</dbReference>
<dbReference type="PANTHER" id="PTHR43280:SF2">
    <property type="entry name" value="HTH-TYPE TRANSCRIPTIONAL REGULATOR EXSA"/>
    <property type="match status" value="1"/>
</dbReference>
<dbReference type="Gene3D" id="2.60.120.280">
    <property type="entry name" value="Regulatory protein AraC"/>
    <property type="match status" value="1"/>
</dbReference>
<organism evidence="5 6">
    <name type="scientific">Paenibacillus endophyticus</name>
    <dbReference type="NCBI Taxonomy" id="1294268"/>
    <lineage>
        <taxon>Bacteria</taxon>
        <taxon>Bacillati</taxon>
        <taxon>Bacillota</taxon>
        <taxon>Bacilli</taxon>
        <taxon>Bacillales</taxon>
        <taxon>Paenibacillaceae</taxon>
        <taxon>Paenibacillus</taxon>
    </lineage>
</organism>
<feature type="domain" description="HTH araC/xylS-type" evidence="4">
    <location>
        <begin position="175"/>
        <end position="273"/>
    </location>
</feature>
<dbReference type="Pfam" id="PF02311">
    <property type="entry name" value="AraC_binding"/>
    <property type="match status" value="1"/>
</dbReference>
<evidence type="ECO:0000256" key="2">
    <source>
        <dbReference type="ARBA" id="ARBA00023125"/>
    </source>
</evidence>
<dbReference type="EMBL" id="JACHXW010000001">
    <property type="protein sequence ID" value="MBB3150314.1"/>
    <property type="molecule type" value="Genomic_DNA"/>
</dbReference>
<dbReference type="InterPro" id="IPR020449">
    <property type="entry name" value="Tscrpt_reg_AraC-type_HTH"/>
</dbReference>
<dbReference type="SUPFAM" id="SSF51215">
    <property type="entry name" value="Regulatory protein AraC"/>
    <property type="match status" value="1"/>
</dbReference>
<proteinExistence type="predicted"/>
<dbReference type="AlphaFoldDB" id="A0A7W5C459"/>
<dbReference type="InterPro" id="IPR037923">
    <property type="entry name" value="HTH-like"/>
</dbReference>